<feature type="domain" description="Transcription regulator PadR N-terminal" evidence="1">
    <location>
        <begin position="1"/>
        <end position="62"/>
    </location>
</feature>
<accession>A0A0K1JJU1</accession>
<dbReference type="Gene3D" id="1.10.10.10">
    <property type="entry name" value="Winged helix-like DNA-binding domain superfamily/Winged helix DNA-binding domain"/>
    <property type="match status" value="1"/>
</dbReference>
<dbReference type="Pfam" id="PF03551">
    <property type="entry name" value="PadR"/>
    <property type="match status" value="1"/>
</dbReference>
<evidence type="ECO:0000259" key="1">
    <source>
        <dbReference type="Pfam" id="PF03551"/>
    </source>
</evidence>
<dbReference type="AlphaFoldDB" id="A0A0K1JJU1"/>
<dbReference type="SUPFAM" id="SSF46785">
    <property type="entry name" value="Winged helix' DNA-binding domain"/>
    <property type="match status" value="1"/>
</dbReference>
<dbReference type="InterPro" id="IPR036388">
    <property type="entry name" value="WH-like_DNA-bd_sf"/>
</dbReference>
<dbReference type="Proteomes" id="UP000066480">
    <property type="component" value="Chromosome"/>
</dbReference>
<protein>
    <recommendedName>
        <fullName evidence="1">Transcription regulator PadR N-terminal domain-containing protein</fullName>
    </recommendedName>
</protein>
<evidence type="ECO:0000313" key="3">
    <source>
        <dbReference type="Proteomes" id="UP000066480"/>
    </source>
</evidence>
<dbReference type="KEGG" id="lmoi:VV02_15770"/>
<name>A0A0K1JJU1_9MICO</name>
<dbReference type="InterPro" id="IPR005149">
    <property type="entry name" value="Tscrpt_reg_PadR_N"/>
</dbReference>
<keyword evidence="3" id="KW-1185">Reference proteome</keyword>
<dbReference type="RefSeq" id="WP_052592943.1">
    <property type="nucleotide sequence ID" value="NZ_CP011112.1"/>
</dbReference>
<dbReference type="PANTHER" id="PTHR43252:SF2">
    <property type="entry name" value="TRANSCRIPTION REGULATOR, PADR-LIKE FAMILY"/>
    <property type="match status" value="1"/>
</dbReference>
<organism evidence="2 3">
    <name type="scientific">Luteipulveratus mongoliensis</name>
    <dbReference type="NCBI Taxonomy" id="571913"/>
    <lineage>
        <taxon>Bacteria</taxon>
        <taxon>Bacillati</taxon>
        <taxon>Actinomycetota</taxon>
        <taxon>Actinomycetes</taxon>
        <taxon>Micrococcales</taxon>
        <taxon>Dermacoccaceae</taxon>
        <taxon>Luteipulveratus</taxon>
    </lineage>
</organism>
<sequence>MNGYQVIKSVAERTDGLWRPGPGSVYPALGLLEDEGLIQPEDSDSGSRKVFALTDEGKAYVEAHADELDEPWDKVTSPHQAFVDLQREVGQLGAAVQQVAIGGDEQQIAAVRSLLVETRKTVYRTLAGDSGTTVTD</sequence>
<dbReference type="PANTHER" id="PTHR43252">
    <property type="entry name" value="TRANSCRIPTIONAL REGULATOR YQJI"/>
    <property type="match status" value="1"/>
</dbReference>
<reference evidence="2 3" key="1">
    <citation type="submission" date="2015-03" db="EMBL/GenBank/DDBJ databases">
        <title>Luteipulveratus halotolerans sp. nov., a novel actinobacterium (Dermacoccaceae) from Sarawak, Malaysia.</title>
        <authorList>
            <person name="Juboi H."/>
            <person name="Basik A."/>
            <person name="Shamsul S.S."/>
            <person name="Arnold P."/>
            <person name="Schmitt E.K."/>
            <person name="Sanglier J.-J."/>
            <person name="Yeo T."/>
        </authorList>
    </citation>
    <scope>NUCLEOTIDE SEQUENCE [LARGE SCALE GENOMIC DNA]</scope>
    <source>
        <strain evidence="2 3">MN07-A0370</strain>
    </source>
</reference>
<proteinExistence type="predicted"/>
<evidence type="ECO:0000313" key="2">
    <source>
        <dbReference type="EMBL" id="AKU16976.1"/>
    </source>
</evidence>
<dbReference type="EMBL" id="CP011112">
    <property type="protein sequence ID" value="AKU16976.1"/>
    <property type="molecule type" value="Genomic_DNA"/>
</dbReference>
<gene>
    <name evidence="2" type="ORF">VV02_15770</name>
</gene>
<dbReference type="STRING" id="571913.VV02_15770"/>
<dbReference type="InterPro" id="IPR036390">
    <property type="entry name" value="WH_DNA-bd_sf"/>
</dbReference>